<dbReference type="EMBL" id="JACEIK010000119">
    <property type="protein sequence ID" value="MCD7450177.1"/>
    <property type="molecule type" value="Genomic_DNA"/>
</dbReference>
<evidence type="ECO:0000256" key="1">
    <source>
        <dbReference type="SAM" id="MobiDB-lite"/>
    </source>
</evidence>
<gene>
    <name evidence="2" type="ORF">HAX54_004166</name>
</gene>
<reference evidence="2 3" key="1">
    <citation type="journal article" date="2021" name="BMC Genomics">
        <title>Datura genome reveals duplications of psychoactive alkaloid biosynthetic genes and high mutation rate following tissue culture.</title>
        <authorList>
            <person name="Rajewski A."/>
            <person name="Carter-House D."/>
            <person name="Stajich J."/>
            <person name="Litt A."/>
        </authorList>
    </citation>
    <scope>NUCLEOTIDE SEQUENCE [LARGE SCALE GENOMIC DNA]</scope>
    <source>
        <strain evidence="2">AR-01</strain>
    </source>
</reference>
<feature type="region of interest" description="Disordered" evidence="1">
    <location>
        <begin position="78"/>
        <end position="116"/>
    </location>
</feature>
<dbReference type="Proteomes" id="UP000823775">
    <property type="component" value="Unassembled WGS sequence"/>
</dbReference>
<organism evidence="2 3">
    <name type="scientific">Datura stramonium</name>
    <name type="common">Jimsonweed</name>
    <name type="synonym">Common thornapple</name>
    <dbReference type="NCBI Taxonomy" id="4076"/>
    <lineage>
        <taxon>Eukaryota</taxon>
        <taxon>Viridiplantae</taxon>
        <taxon>Streptophyta</taxon>
        <taxon>Embryophyta</taxon>
        <taxon>Tracheophyta</taxon>
        <taxon>Spermatophyta</taxon>
        <taxon>Magnoliopsida</taxon>
        <taxon>eudicotyledons</taxon>
        <taxon>Gunneridae</taxon>
        <taxon>Pentapetalae</taxon>
        <taxon>asterids</taxon>
        <taxon>lamiids</taxon>
        <taxon>Solanales</taxon>
        <taxon>Solanaceae</taxon>
        <taxon>Solanoideae</taxon>
        <taxon>Datureae</taxon>
        <taxon>Datura</taxon>
    </lineage>
</organism>
<name>A0ABS8RTN5_DATST</name>
<keyword evidence="3" id="KW-1185">Reference proteome</keyword>
<evidence type="ECO:0000313" key="2">
    <source>
        <dbReference type="EMBL" id="MCD7450177.1"/>
    </source>
</evidence>
<proteinExistence type="predicted"/>
<accession>A0ABS8RTN5</accession>
<comment type="caution">
    <text evidence="2">The sequence shown here is derived from an EMBL/GenBank/DDBJ whole genome shotgun (WGS) entry which is preliminary data.</text>
</comment>
<sequence>MSPPLLVSLFSQPSAAASALAEPNQPLWFLHLLAVSDGAKHHSLLSLFSPTTRPPCPINKQKLPDLFTSFLNQTSPCSDRTLRFDGPPDPKPPSSSSEHQTGRRPLHKSSMDNITS</sequence>
<protein>
    <submittedName>
        <fullName evidence="2">Uncharacterized protein</fullName>
    </submittedName>
</protein>
<evidence type="ECO:0000313" key="3">
    <source>
        <dbReference type="Proteomes" id="UP000823775"/>
    </source>
</evidence>